<gene>
    <name evidence="1" type="ORF">RHGRI_022026</name>
</gene>
<protein>
    <submittedName>
        <fullName evidence="1">Uncharacterized protein</fullName>
    </submittedName>
</protein>
<sequence>MLHDQALALLQFLCEEVIKSDFSNADRIFQLPLQQATSVGIPEIVEKILGLYPYAVSLENHQKQSIFQQAIVFRQEKVFNLIHQLEESREIVLSKSDTSGNKALHLAGYVADPQLVYLKADAAFQMQRELQWFKVFFPFK</sequence>
<dbReference type="PANTHER" id="PTHR24177">
    <property type="entry name" value="CASKIN"/>
    <property type="match status" value="1"/>
</dbReference>
<proteinExistence type="predicted"/>
<keyword evidence="2" id="KW-1185">Reference proteome</keyword>
<organism evidence="1 2">
    <name type="scientific">Rhododendron griersonianum</name>
    <dbReference type="NCBI Taxonomy" id="479676"/>
    <lineage>
        <taxon>Eukaryota</taxon>
        <taxon>Viridiplantae</taxon>
        <taxon>Streptophyta</taxon>
        <taxon>Embryophyta</taxon>
        <taxon>Tracheophyta</taxon>
        <taxon>Spermatophyta</taxon>
        <taxon>Magnoliopsida</taxon>
        <taxon>eudicotyledons</taxon>
        <taxon>Gunneridae</taxon>
        <taxon>Pentapetalae</taxon>
        <taxon>asterids</taxon>
        <taxon>Ericales</taxon>
        <taxon>Ericaceae</taxon>
        <taxon>Ericoideae</taxon>
        <taxon>Rhodoreae</taxon>
        <taxon>Rhododendron</taxon>
    </lineage>
</organism>
<dbReference type="InterPro" id="IPR036770">
    <property type="entry name" value="Ankyrin_rpt-contain_sf"/>
</dbReference>
<dbReference type="Gene3D" id="1.25.40.20">
    <property type="entry name" value="Ankyrin repeat-containing domain"/>
    <property type="match status" value="1"/>
</dbReference>
<evidence type="ECO:0000313" key="1">
    <source>
        <dbReference type="EMBL" id="KAG5542344.1"/>
    </source>
</evidence>
<comment type="caution">
    <text evidence="1">The sequence shown here is derived from an EMBL/GenBank/DDBJ whole genome shotgun (WGS) entry which is preliminary data.</text>
</comment>
<accession>A0AAV6JT56</accession>
<dbReference type="Proteomes" id="UP000823749">
    <property type="component" value="Chromosome 7"/>
</dbReference>
<dbReference type="SUPFAM" id="SSF48403">
    <property type="entry name" value="Ankyrin repeat"/>
    <property type="match status" value="1"/>
</dbReference>
<dbReference type="EMBL" id="JACTNZ010000007">
    <property type="protein sequence ID" value="KAG5542344.1"/>
    <property type="molecule type" value="Genomic_DNA"/>
</dbReference>
<dbReference type="GO" id="GO:0016020">
    <property type="term" value="C:membrane"/>
    <property type="evidence" value="ECO:0007669"/>
    <property type="project" value="TreeGrafter"/>
</dbReference>
<dbReference type="AlphaFoldDB" id="A0AAV6JT56"/>
<name>A0AAV6JT56_9ERIC</name>
<dbReference type="PANTHER" id="PTHR24177:SF435">
    <property type="entry name" value="ANKYRIN REPEAT-CONTAINING PROTEIN NPR4-LIKE"/>
    <property type="match status" value="1"/>
</dbReference>
<reference evidence="1" key="1">
    <citation type="submission" date="2020-08" db="EMBL/GenBank/DDBJ databases">
        <title>Plant Genome Project.</title>
        <authorList>
            <person name="Zhang R.-G."/>
        </authorList>
    </citation>
    <scope>NUCLEOTIDE SEQUENCE</scope>
    <source>
        <strain evidence="1">WSP0</strain>
        <tissue evidence="1">Leaf</tissue>
    </source>
</reference>
<evidence type="ECO:0000313" key="2">
    <source>
        <dbReference type="Proteomes" id="UP000823749"/>
    </source>
</evidence>